<organism evidence="1 2">
    <name type="scientific">Draconibacterium aestuarii</name>
    <dbReference type="NCBI Taxonomy" id="2998507"/>
    <lineage>
        <taxon>Bacteria</taxon>
        <taxon>Pseudomonadati</taxon>
        <taxon>Bacteroidota</taxon>
        <taxon>Bacteroidia</taxon>
        <taxon>Marinilabiliales</taxon>
        <taxon>Prolixibacteraceae</taxon>
        <taxon>Draconibacterium</taxon>
    </lineage>
</organism>
<evidence type="ECO:0000313" key="1">
    <source>
        <dbReference type="EMBL" id="MCY1721853.1"/>
    </source>
</evidence>
<dbReference type="AlphaFoldDB" id="A0A9X3FFN3"/>
<dbReference type="Proteomes" id="UP001145087">
    <property type="component" value="Unassembled WGS sequence"/>
</dbReference>
<proteinExistence type="predicted"/>
<dbReference type="RefSeq" id="WP_343334182.1">
    <property type="nucleotide sequence ID" value="NZ_JAPOHD010000029.1"/>
</dbReference>
<name>A0A9X3FFN3_9BACT</name>
<comment type="caution">
    <text evidence="1">The sequence shown here is derived from an EMBL/GenBank/DDBJ whole genome shotgun (WGS) entry which is preliminary data.</text>
</comment>
<sequence>MTLEDIKIYLPKFLSSLSEKELFESISEFPDSLDQRFYTNYLKKEPVIYQGDGINDLLIINLPNPEIKPAPGIILSNTCDIDPTNDRLFPSQIMYAPIFNLEKYQSILFEKSNKSNQQILDHIKAIKNQEITQIFYLPESPGTLSESLVFLDRIINFPNNMVDRNKITTQRIFTLSDYGAYLFVLKLSIHFTRIKDQVERKSTSITE</sequence>
<keyword evidence="2" id="KW-1185">Reference proteome</keyword>
<dbReference type="EMBL" id="JAPOHD010000029">
    <property type="protein sequence ID" value="MCY1721853.1"/>
    <property type="molecule type" value="Genomic_DNA"/>
</dbReference>
<reference evidence="1" key="1">
    <citation type="submission" date="2022-11" db="EMBL/GenBank/DDBJ databases">
        <title>Marilongibacter aestuarii gen. nov., sp. nov., isolated from tidal flat sediment.</title>
        <authorList>
            <person name="Jiayan W."/>
        </authorList>
    </citation>
    <scope>NUCLEOTIDE SEQUENCE</scope>
    <source>
        <strain evidence="1">Z1-6</strain>
    </source>
</reference>
<gene>
    <name evidence="1" type="ORF">OU798_15975</name>
</gene>
<accession>A0A9X3FFN3</accession>
<evidence type="ECO:0000313" key="2">
    <source>
        <dbReference type="Proteomes" id="UP001145087"/>
    </source>
</evidence>
<protein>
    <submittedName>
        <fullName evidence="1">Uncharacterized protein</fullName>
    </submittedName>
</protein>